<reference evidence="2 3" key="1">
    <citation type="submission" date="2022-10" db="EMBL/GenBank/DDBJ databases">
        <title>Luteolibacter arcticus strain CCTCC AB 2014275, whole genome shotgun sequencing project.</title>
        <authorList>
            <person name="Zhao G."/>
            <person name="Shen L."/>
        </authorList>
    </citation>
    <scope>NUCLEOTIDE SEQUENCE [LARGE SCALE GENOMIC DNA]</scope>
    <source>
        <strain evidence="2 3">CCTCC AB 2014275</strain>
    </source>
</reference>
<dbReference type="Proteomes" id="UP001320876">
    <property type="component" value="Unassembled WGS sequence"/>
</dbReference>
<protein>
    <submittedName>
        <fullName evidence="2">DUF3604 domain-containing protein</fullName>
    </submittedName>
</protein>
<evidence type="ECO:0000313" key="3">
    <source>
        <dbReference type="Proteomes" id="UP001320876"/>
    </source>
</evidence>
<evidence type="ECO:0000313" key="2">
    <source>
        <dbReference type="EMBL" id="MCW1923920.1"/>
    </source>
</evidence>
<name>A0ABT3GK67_9BACT</name>
<keyword evidence="3" id="KW-1185">Reference proteome</keyword>
<evidence type="ECO:0000256" key="1">
    <source>
        <dbReference type="SAM" id="MobiDB-lite"/>
    </source>
</evidence>
<accession>A0ABT3GK67</accession>
<dbReference type="EMBL" id="JAPDDT010000006">
    <property type="protein sequence ID" value="MCW1923920.1"/>
    <property type="molecule type" value="Genomic_DNA"/>
</dbReference>
<feature type="region of interest" description="Disordered" evidence="1">
    <location>
        <begin position="1"/>
        <end position="35"/>
    </location>
</feature>
<sequence length="35" mass="3680">MLDKTFVLTPEDSGTAYRAAKGETPKLTGGRPITG</sequence>
<proteinExistence type="predicted"/>
<comment type="caution">
    <text evidence="2">The sequence shown here is derived from an EMBL/GenBank/DDBJ whole genome shotgun (WGS) entry which is preliminary data.</text>
</comment>
<gene>
    <name evidence="2" type="ORF">OKA05_15230</name>
</gene>
<organism evidence="2 3">
    <name type="scientific">Luteolibacter arcticus</name>
    <dbReference type="NCBI Taxonomy" id="1581411"/>
    <lineage>
        <taxon>Bacteria</taxon>
        <taxon>Pseudomonadati</taxon>
        <taxon>Verrucomicrobiota</taxon>
        <taxon>Verrucomicrobiia</taxon>
        <taxon>Verrucomicrobiales</taxon>
        <taxon>Verrucomicrobiaceae</taxon>
        <taxon>Luteolibacter</taxon>
    </lineage>
</organism>